<dbReference type="STRING" id="224129.A0A1W4WDD1"/>
<name>A0A1W4WDD1_AGRPL</name>
<dbReference type="FunCoup" id="A0A1W4WDD1">
    <property type="interactions" value="1768"/>
</dbReference>
<dbReference type="GO" id="GO:0005739">
    <property type="term" value="C:mitochondrion"/>
    <property type="evidence" value="ECO:0007669"/>
    <property type="project" value="TreeGrafter"/>
</dbReference>
<dbReference type="SUPFAM" id="SSF160909">
    <property type="entry name" value="ATP12-like"/>
    <property type="match status" value="1"/>
</dbReference>
<dbReference type="Proteomes" id="UP000192223">
    <property type="component" value="Unplaced"/>
</dbReference>
<dbReference type="Pfam" id="PF07542">
    <property type="entry name" value="ATP12"/>
    <property type="match status" value="1"/>
</dbReference>
<keyword evidence="1" id="KW-1185">Reference proteome</keyword>
<evidence type="ECO:0000313" key="1">
    <source>
        <dbReference type="Proteomes" id="UP000192223"/>
    </source>
</evidence>
<gene>
    <name evidence="2" type="primary">LOC108734780</name>
</gene>
<sequence length="163" mass="18754">MVQYIINYLDSDTVLFQSNEDDELYSLQVKEWDPVVQWFCDKFQVNISKSRSMQGLVIDQSVKNVISKYLLSYDFPAVHGFVYAADTVKSIILTIACVEKYLTPEKGVLLSRLEEEFQLGKWGRVEWAHDLNQQDLQARFSAAILLITFSSSSWLTKAKSVKL</sequence>
<dbReference type="InterPro" id="IPR023335">
    <property type="entry name" value="ATP12_ortho_dom_sf"/>
</dbReference>
<dbReference type="OrthoDB" id="5673at2759"/>
<proteinExistence type="predicted"/>
<accession>A0A1W4WDD1</accession>
<dbReference type="KEGG" id="apln:108734780"/>
<dbReference type="InterPro" id="IPR011419">
    <property type="entry name" value="ATP12_ATP_synth-F1-assembly"/>
</dbReference>
<dbReference type="PANTHER" id="PTHR21013">
    <property type="entry name" value="ATP SYNTHASE MITOCHONDRIAL F1 COMPLEX ASSEMBLY FACTOR 2/ATP12 PROTEIN, MITOCHONDRIAL PRECURSOR"/>
    <property type="match status" value="1"/>
</dbReference>
<organism evidence="1 2">
    <name type="scientific">Agrilus planipennis</name>
    <name type="common">Emerald ash borer</name>
    <name type="synonym">Agrilus marcopoli</name>
    <dbReference type="NCBI Taxonomy" id="224129"/>
    <lineage>
        <taxon>Eukaryota</taxon>
        <taxon>Metazoa</taxon>
        <taxon>Ecdysozoa</taxon>
        <taxon>Arthropoda</taxon>
        <taxon>Hexapoda</taxon>
        <taxon>Insecta</taxon>
        <taxon>Pterygota</taxon>
        <taxon>Neoptera</taxon>
        <taxon>Endopterygota</taxon>
        <taxon>Coleoptera</taxon>
        <taxon>Polyphaga</taxon>
        <taxon>Elateriformia</taxon>
        <taxon>Buprestoidea</taxon>
        <taxon>Buprestidae</taxon>
        <taxon>Agrilinae</taxon>
        <taxon>Agrilus</taxon>
    </lineage>
</organism>
<protein>
    <submittedName>
        <fullName evidence="2">ATP synthase mitochondrial F1 complex assembly factor 2</fullName>
    </submittedName>
</protein>
<dbReference type="GO" id="GO:0033615">
    <property type="term" value="P:mitochondrial proton-transporting ATP synthase complex assembly"/>
    <property type="evidence" value="ECO:0007669"/>
    <property type="project" value="TreeGrafter"/>
</dbReference>
<dbReference type="Gene3D" id="1.10.3580.10">
    <property type="entry name" value="ATP12 ATPase"/>
    <property type="match status" value="1"/>
</dbReference>
<dbReference type="RefSeq" id="XP_018321954.1">
    <property type="nucleotide sequence ID" value="XM_018466452.2"/>
</dbReference>
<dbReference type="InParanoid" id="A0A1W4WDD1"/>
<dbReference type="GeneID" id="108734780"/>
<dbReference type="PANTHER" id="PTHR21013:SF10">
    <property type="entry name" value="ATP SYNTHASE MITOCHONDRIAL F1 COMPLEX ASSEMBLY FACTOR 2"/>
    <property type="match status" value="1"/>
</dbReference>
<dbReference type="AlphaFoldDB" id="A0A1W4WDD1"/>
<evidence type="ECO:0000313" key="2">
    <source>
        <dbReference type="RefSeq" id="XP_018321954.1"/>
    </source>
</evidence>
<reference evidence="2" key="1">
    <citation type="submission" date="2025-08" db="UniProtKB">
        <authorList>
            <consortium name="RefSeq"/>
        </authorList>
    </citation>
    <scope>IDENTIFICATION</scope>
    <source>
        <tissue evidence="2">Entire body</tissue>
    </source>
</reference>